<dbReference type="PANTHER" id="PTHR22726">
    <property type="entry name" value="METALLOENDOPEPTIDASE OMA1"/>
    <property type="match status" value="1"/>
</dbReference>
<dbReference type="InterPro" id="IPR019734">
    <property type="entry name" value="TPR_rpt"/>
</dbReference>
<keyword evidence="10" id="KW-1185">Reference proteome</keyword>
<dbReference type="Pfam" id="PF13181">
    <property type="entry name" value="TPR_8"/>
    <property type="match status" value="1"/>
</dbReference>
<dbReference type="Gene3D" id="1.25.40.10">
    <property type="entry name" value="Tetratricopeptide repeat domain"/>
    <property type="match status" value="1"/>
</dbReference>
<feature type="domain" description="Peptidase M48" evidence="8">
    <location>
        <begin position="40"/>
        <end position="227"/>
    </location>
</feature>
<evidence type="ECO:0000313" key="9">
    <source>
        <dbReference type="EMBL" id="AJP73258.1"/>
    </source>
</evidence>
<dbReference type="PANTHER" id="PTHR22726:SF1">
    <property type="entry name" value="METALLOENDOPEPTIDASE OMA1, MITOCHONDRIAL"/>
    <property type="match status" value="1"/>
</dbReference>
<evidence type="ECO:0000256" key="5">
    <source>
        <dbReference type="ARBA" id="ARBA00022833"/>
    </source>
</evidence>
<dbReference type="InterPro" id="IPR011990">
    <property type="entry name" value="TPR-like_helical_dom_sf"/>
</dbReference>
<dbReference type="Gene3D" id="3.30.2010.10">
    <property type="entry name" value="Metalloproteases ('zincins'), catalytic domain"/>
    <property type="match status" value="1"/>
</dbReference>
<dbReference type="SUPFAM" id="SSF48452">
    <property type="entry name" value="TPR-like"/>
    <property type="match status" value="1"/>
</dbReference>
<evidence type="ECO:0000256" key="7">
    <source>
        <dbReference type="SAM" id="SignalP"/>
    </source>
</evidence>
<dbReference type="InterPro" id="IPR051156">
    <property type="entry name" value="Mito/Outer_Membr_Metalloprot"/>
</dbReference>
<proteinExistence type="predicted"/>
<evidence type="ECO:0000256" key="1">
    <source>
        <dbReference type="ARBA" id="ARBA00001947"/>
    </source>
</evidence>
<evidence type="ECO:0000256" key="3">
    <source>
        <dbReference type="ARBA" id="ARBA00022723"/>
    </source>
</evidence>
<keyword evidence="4" id="KW-0378">Hydrolase</keyword>
<dbReference type="CDD" id="cd07324">
    <property type="entry name" value="M48C_Oma1-like"/>
    <property type="match status" value="1"/>
</dbReference>
<feature type="chain" id="PRO_5031326263" evidence="7">
    <location>
        <begin position="28"/>
        <end position="459"/>
    </location>
</feature>
<dbReference type="GO" id="GO:0046872">
    <property type="term" value="F:metal ion binding"/>
    <property type="evidence" value="ECO:0007669"/>
    <property type="project" value="UniProtKB-KW"/>
</dbReference>
<keyword evidence="7" id="KW-0732">Signal</keyword>
<dbReference type="AlphaFoldDB" id="A0A7U4LGF9"/>
<keyword evidence="6" id="KW-0482">Metalloprotease</keyword>
<comment type="cofactor">
    <cofactor evidence="1">
        <name>Zn(2+)</name>
        <dbReference type="ChEBI" id="CHEBI:29105"/>
    </cofactor>
</comment>
<evidence type="ECO:0000256" key="4">
    <source>
        <dbReference type="ARBA" id="ARBA00022801"/>
    </source>
</evidence>
<evidence type="ECO:0000256" key="2">
    <source>
        <dbReference type="ARBA" id="ARBA00022670"/>
    </source>
</evidence>
<sequence>MIVAFRRLATLLALLCLTSLAVRPAAAQSVLRDAETEALLMDMARPLFTAAGLSPANARVVLIQDGSINAFVAGGQIVYIHSGLIDAADTANEVQGVIAHEIGHIVGGHAVMQNDGGYTNISILSLLLGAAAMAAGSPEAGTGLLMMGQRAAIGKYLAFSRVQESSADAAGAQYLTKAGITGKGMLSFFNKLTALQHRYGFYSTDPEVDPFAQTHPMSADRVETLKADLQAAPGWNTPLNADLERRFKRVQAKLRGYVNDPQTTLRLYPKSDQSAPAHYARAYAYHKSGYPDQARAETEALVKLAPADPYFLELEGQILLESGRPADALAPLRQATEETGYQPLIAATFGHALLATDDPANLPEAEKVLRQAVARDRENPFAWYQLGTVYERKGDEPRTALATAERADLTGDARTALFSARAAMAALPQGSVDWIRAQDIMMVSQTAMENDKKKRRRLQ</sequence>
<dbReference type="Pfam" id="PF01435">
    <property type="entry name" value="Peptidase_M48"/>
    <property type="match status" value="1"/>
</dbReference>
<dbReference type="GO" id="GO:0051603">
    <property type="term" value="P:proteolysis involved in protein catabolic process"/>
    <property type="evidence" value="ECO:0007669"/>
    <property type="project" value="TreeGrafter"/>
</dbReference>
<dbReference type="KEGG" id="sphi:TS85_17870"/>
<keyword evidence="2" id="KW-0645">Protease</keyword>
<keyword evidence="3" id="KW-0479">Metal-binding</keyword>
<organism evidence="9 10">
    <name type="scientific">Sphingomonas hengshuiensis</name>
    <dbReference type="NCBI Taxonomy" id="1609977"/>
    <lineage>
        <taxon>Bacteria</taxon>
        <taxon>Pseudomonadati</taxon>
        <taxon>Pseudomonadota</taxon>
        <taxon>Alphaproteobacteria</taxon>
        <taxon>Sphingomonadales</taxon>
        <taxon>Sphingomonadaceae</taxon>
        <taxon>Sphingomonas</taxon>
    </lineage>
</organism>
<protein>
    <submittedName>
        <fullName evidence="9">Peptidase M48</fullName>
    </submittedName>
</protein>
<dbReference type="GO" id="GO:0016020">
    <property type="term" value="C:membrane"/>
    <property type="evidence" value="ECO:0007669"/>
    <property type="project" value="TreeGrafter"/>
</dbReference>
<name>A0A7U4LGF9_9SPHN</name>
<reference evidence="9 10" key="1">
    <citation type="journal article" date="2015" name="Int. J. Syst. Evol. Microbiol.">
        <title>Sphingomonas hengshuiensis sp. nov., isolated from lake wetland.</title>
        <authorList>
            <person name="Wei S."/>
            <person name="Wang T."/>
            <person name="Liu H."/>
            <person name="Zhang C."/>
            <person name="Guo J."/>
            <person name="Wang Q."/>
            <person name="Liang K."/>
            <person name="Zhang Z."/>
        </authorList>
    </citation>
    <scope>NUCLEOTIDE SEQUENCE [LARGE SCALE GENOMIC DNA]</scope>
    <source>
        <strain evidence="9 10">WHSC-8</strain>
    </source>
</reference>
<evidence type="ECO:0000256" key="6">
    <source>
        <dbReference type="ARBA" id="ARBA00023049"/>
    </source>
</evidence>
<dbReference type="EMBL" id="CP010836">
    <property type="protein sequence ID" value="AJP73258.1"/>
    <property type="molecule type" value="Genomic_DNA"/>
</dbReference>
<gene>
    <name evidence="9" type="ORF">TS85_17870</name>
</gene>
<reference evidence="9 10" key="2">
    <citation type="submission" date="2015-02" db="EMBL/GenBank/DDBJ databases">
        <title>The complete genome of Sphingomonas hengshuiensis sp. WHSC-8 isolated from soil of Hengshui Lake.</title>
        <authorList>
            <person name="Wei S."/>
            <person name="Guo J."/>
            <person name="Su C."/>
            <person name="Wu R."/>
            <person name="Zhang Z."/>
            <person name="Liang K."/>
            <person name="Li H."/>
            <person name="Wang T."/>
            <person name="Liu H."/>
            <person name="Zhang C."/>
            <person name="Li Z."/>
            <person name="Wang Q."/>
            <person name="Meng J."/>
        </authorList>
    </citation>
    <scope>NUCLEOTIDE SEQUENCE [LARGE SCALE GENOMIC DNA]</scope>
    <source>
        <strain evidence="9 10">WHSC-8</strain>
    </source>
</reference>
<dbReference type="Proteomes" id="UP000032300">
    <property type="component" value="Chromosome"/>
</dbReference>
<feature type="signal peptide" evidence="7">
    <location>
        <begin position="1"/>
        <end position="27"/>
    </location>
</feature>
<dbReference type="OrthoDB" id="9814887at2"/>
<dbReference type="InterPro" id="IPR001915">
    <property type="entry name" value="Peptidase_M48"/>
</dbReference>
<accession>A0A7U4LGF9</accession>
<keyword evidence="5" id="KW-0862">Zinc</keyword>
<dbReference type="RefSeq" id="WP_044334021.1">
    <property type="nucleotide sequence ID" value="NZ_CP010836.1"/>
</dbReference>
<evidence type="ECO:0000313" key="10">
    <source>
        <dbReference type="Proteomes" id="UP000032300"/>
    </source>
</evidence>
<dbReference type="GO" id="GO:0004222">
    <property type="term" value="F:metalloendopeptidase activity"/>
    <property type="evidence" value="ECO:0007669"/>
    <property type="project" value="InterPro"/>
</dbReference>
<evidence type="ECO:0000259" key="8">
    <source>
        <dbReference type="Pfam" id="PF01435"/>
    </source>
</evidence>